<reference evidence="1" key="1">
    <citation type="journal article" date="2023" name="G3 (Bethesda)">
        <title>A reference genome for the long-term kleptoplast-retaining sea slug Elysia crispata morphotype clarki.</title>
        <authorList>
            <person name="Eastman K.E."/>
            <person name="Pendleton A.L."/>
            <person name="Shaikh M.A."/>
            <person name="Suttiyut T."/>
            <person name="Ogas R."/>
            <person name="Tomko P."/>
            <person name="Gavelis G."/>
            <person name="Widhalm J.R."/>
            <person name="Wisecaver J.H."/>
        </authorList>
    </citation>
    <scope>NUCLEOTIDE SEQUENCE</scope>
    <source>
        <strain evidence="1">ECLA1</strain>
    </source>
</reference>
<evidence type="ECO:0000313" key="2">
    <source>
        <dbReference type="Proteomes" id="UP001283361"/>
    </source>
</evidence>
<dbReference type="EMBL" id="JAWDGP010006665">
    <property type="protein sequence ID" value="KAK3737202.1"/>
    <property type="molecule type" value="Genomic_DNA"/>
</dbReference>
<name>A0AAE0Y9S5_9GAST</name>
<dbReference type="Proteomes" id="UP001283361">
    <property type="component" value="Unassembled WGS sequence"/>
</dbReference>
<accession>A0AAE0Y9S5</accession>
<protein>
    <submittedName>
        <fullName evidence="1">Uncharacterized protein</fullName>
    </submittedName>
</protein>
<keyword evidence="2" id="KW-1185">Reference proteome</keyword>
<proteinExistence type="predicted"/>
<sequence length="77" mass="8326">MGEPVRSRPCPRPHQVVALSVGTIPWGRAKFSLTWAASSRSLDLAGVDPPGGCGWMVTLCLAAWCYRRTEGRRPTSG</sequence>
<comment type="caution">
    <text evidence="1">The sequence shown here is derived from an EMBL/GenBank/DDBJ whole genome shotgun (WGS) entry which is preliminary data.</text>
</comment>
<gene>
    <name evidence="1" type="ORF">RRG08_016506</name>
</gene>
<evidence type="ECO:0000313" key="1">
    <source>
        <dbReference type="EMBL" id="KAK3737202.1"/>
    </source>
</evidence>
<organism evidence="1 2">
    <name type="scientific">Elysia crispata</name>
    <name type="common">lettuce slug</name>
    <dbReference type="NCBI Taxonomy" id="231223"/>
    <lineage>
        <taxon>Eukaryota</taxon>
        <taxon>Metazoa</taxon>
        <taxon>Spiralia</taxon>
        <taxon>Lophotrochozoa</taxon>
        <taxon>Mollusca</taxon>
        <taxon>Gastropoda</taxon>
        <taxon>Heterobranchia</taxon>
        <taxon>Euthyneura</taxon>
        <taxon>Panpulmonata</taxon>
        <taxon>Sacoglossa</taxon>
        <taxon>Placobranchoidea</taxon>
        <taxon>Plakobranchidae</taxon>
        <taxon>Elysia</taxon>
    </lineage>
</organism>
<dbReference type="AlphaFoldDB" id="A0AAE0Y9S5"/>